<dbReference type="InterPro" id="IPR005151">
    <property type="entry name" value="Tail-specific_protease"/>
</dbReference>
<dbReference type="InterPro" id="IPR029045">
    <property type="entry name" value="ClpP/crotonase-like_dom_sf"/>
</dbReference>
<dbReference type="Pfam" id="PF03572">
    <property type="entry name" value="Peptidase_S41"/>
    <property type="match status" value="1"/>
</dbReference>
<evidence type="ECO:0000256" key="1">
    <source>
        <dbReference type="SAM" id="Phobius"/>
    </source>
</evidence>
<evidence type="ECO:0000259" key="2">
    <source>
        <dbReference type="PROSITE" id="PS50076"/>
    </source>
</evidence>
<dbReference type="PROSITE" id="PS50076">
    <property type="entry name" value="DNAJ_2"/>
    <property type="match status" value="1"/>
</dbReference>
<dbReference type="PANTHER" id="PTHR32060">
    <property type="entry name" value="TAIL-SPECIFIC PROTEASE"/>
    <property type="match status" value="1"/>
</dbReference>
<feature type="transmembrane region" description="Helical" evidence="1">
    <location>
        <begin position="12"/>
        <end position="30"/>
    </location>
</feature>
<accession>A0A2M7BF35</accession>
<dbReference type="GO" id="GO:0008236">
    <property type="term" value="F:serine-type peptidase activity"/>
    <property type="evidence" value="ECO:0007669"/>
    <property type="project" value="InterPro"/>
</dbReference>
<dbReference type="GO" id="GO:0004175">
    <property type="term" value="F:endopeptidase activity"/>
    <property type="evidence" value="ECO:0007669"/>
    <property type="project" value="TreeGrafter"/>
</dbReference>
<dbReference type="GO" id="GO:0030288">
    <property type="term" value="C:outer membrane-bounded periplasmic space"/>
    <property type="evidence" value="ECO:0007669"/>
    <property type="project" value="TreeGrafter"/>
</dbReference>
<reference evidence="4" key="1">
    <citation type="submission" date="2017-09" db="EMBL/GenBank/DDBJ databases">
        <title>Depth-based differentiation of microbial function through sediment-hosted aquifers and enrichment of novel symbionts in the deep terrestrial subsurface.</title>
        <authorList>
            <person name="Probst A.J."/>
            <person name="Ladd B."/>
            <person name="Jarett J.K."/>
            <person name="Geller-Mcgrath D.E."/>
            <person name="Sieber C.M.K."/>
            <person name="Emerson J.B."/>
            <person name="Anantharaman K."/>
            <person name="Thomas B.C."/>
            <person name="Malmstrom R."/>
            <person name="Stieglmeier M."/>
            <person name="Klingl A."/>
            <person name="Woyke T."/>
            <person name="Ryan C.M."/>
            <person name="Banfield J.F."/>
        </authorList>
    </citation>
    <scope>NUCLEOTIDE SEQUENCE [LARGE SCALE GENOMIC DNA]</scope>
</reference>
<dbReference type="Gene3D" id="1.10.287.110">
    <property type="entry name" value="DnaJ domain"/>
    <property type="match status" value="1"/>
</dbReference>
<keyword evidence="1" id="KW-1133">Transmembrane helix</keyword>
<comment type="caution">
    <text evidence="3">The sequence shown here is derived from an EMBL/GenBank/DDBJ whole genome shotgun (WGS) entry which is preliminary data.</text>
</comment>
<protein>
    <recommendedName>
        <fullName evidence="2">J domain-containing protein</fullName>
    </recommendedName>
</protein>
<keyword evidence="1" id="KW-0812">Transmembrane</keyword>
<dbReference type="SMART" id="SM00245">
    <property type="entry name" value="TSPc"/>
    <property type="match status" value="1"/>
</dbReference>
<dbReference type="SUPFAM" id="SSF52096">
    <property type="entry name" value="ClpP/crotonase"/>
    <property type="match status" value="1"/>
</dbReference>
<dbReference type="GO" id="GO:0007165">
    <property type="term" value="P:signal transduction"/>
    <property type="evidence" value="ECO:0007669"/>
    <property type="project" value="TreeGrafter"/>
</dbReference>
<proteinExistence type="predicted"/>
<dbReference type="EMBL" id="PEVC01000015">
    <property type="protein sequence ID" value="PIV01693.1"/>
    <property type="molecule type" value="Genomic_DNA"/>
</dbReference>
<dbReference type="InterPro" id="IPR036869">
    <property type="entry name" value="J_dom_sf"/>
</dbReference>
<dbReference type="SMART" id="SM00271">
    <property type="entry name" value="DnaJ"/>
    <property type="match status" value="1"/>
</dbReference>
<evidence type="ECO:0000313" key="4">
    <source>
        <dbReference type="Proteomes" id="UP000229631"/>
    </source>
</evidence>
<feature type="domain" description="J" evidence="2">
    <location>
        <begin position="160"/>
        <end position="222"/>
    </location>
</feature>
<dbReference type="Gene3D" id="3.90.226.10">
    <property type="entry name" value="2-enoyl-CoA Hydratase, Chain A, domain 1"/>
    <property type="match status" value="1"/>
</dbReference>
<name>A0A2M7BF35_9BACT</name>
<gene>
    <name evidence="3" type="ORF">COS54_00590</name>
</gene>
<dbReference type="PRINTS" id="PR00625">
    <property type="entry name" value="JDOMAIN"/>
</dbReference>
<dbReference type="PANTHER" id="PTHR32060:SF30">
    <property type="entry name" value="CARBOXY-TERMINAL PROCESSING PROTEASE CTPA"/>
    <property type="match status" value="1"/>
</dbReference>
<organism evidence="3 4">
    <name type="scientific">Candidatus Shapirobacteria bacterium CG03_land_8_20_14_0_80_39_12</name>
    <dbReference type="NCBI Taxonomy" id="1974879"/>
    <lineage>
        <taxon>Bacteria</taxon>
        <taxon>Candidatus Shapironibacteriota</taxon>
    </lineage>
</organism>
<keyword evidence="1" id="KW-0472">Membrane</keyword>
<dbReference type="Proteomes" id="UP000229631">
    <property type="component" value="Unassembled WGS sequence"/>
</dbReference>
<dbReference type="GO" id="GO:0006508">
    <property type="term" value="P:proteolysis"/>
    <property type="evidence" value="ECO:0007669"/>
    <property type="project" value="InterPro"/>
</dbReference>
<dbReference type="Pfam" id="PF00226">
    <property type="entry name" value="DnaJ"/>
    <property type="match status" value="1"/>
</dbReference>
<dbReference type="CDD" id="cd06257">
    <property type="entry name" value="DnaJ"/>
    <property type="match status" value="1"/>
</dbReference>
<dbReference type="CDD" id="cd06567">
    <property type="entry name" value="Peptidase_S41"/>
    <property type="match status" value="1"/>
</dbReference>
<sequence>MVKIQKNSLKIFLAVFITLLIGLTGGFLISKKIKFPAKKTTVSVFKDKYLAFLFEVYETIKVNYWEKITDEQLTNLFILGTEKVTGKPQVNKPKDKPELQKLLTSVLKDQDSEQKKKEFTSQLANIVLANLQPFGRSRLYSQKEEIALKNNVENKNPEVDQYQVLNVKKDASMEEINQTYKTQAEKLTNDKSPEAQQKLAQINNAYQTLADQNTRKVYDQSGIEATMVNKILAKNILYFHIDKFSPTTIQELLNISEKYKNIKDLNYLIIDLRGNVGGAIDGLPYFLGPFIGNDQYAYQFYQQGNKEDFKTKTDWFPGLVQYKQTVILIDSETQSSAEVMAAVLKKYNVGVLVGTPTKGWGTVEKVFELKQQIDPLEKYSVFLVHHLTLREDGQPIEGRGVDPSVNIQDPAWKNQLFTYLHNEQLISEIEKIVKTP</sequence>
<evidence type="ECO:0000313" key="3">
    <source>
        <dbReference type="EMBL" id="PIV01693.1"/>
    </source>
</evidence>
<dbReference type="InterPro" id="IPR001623">
    <property type="entry name" value="DnaJ_domain"/>
</dbReference>
<dbReference type="AlphaFoldDB" id="A0A2M7BF35"/>